<accession>A0A3P6TQ63</accession>
<evidence type="ECO:0000313" key="15">
    <source>
        <dbReference type="Proteomes" id="UP000271098"/>
    </source>
</evidence>
<dbReference type="Pfam" id="PF00520">
    <property type="entry name" value="Ion_trans"/>
    <property type="match status" value="1"/>
</dbReference>
<evidence type="ECO:0000256" key="4">
    <source>
        <dbReference type="ARBA" id="ARBA00022673"/>
    </source>
</evidence>
<evidence type="ECO:0000256" key="7">
    <source>
        <dbReference type="ARBA" id="ARBA00022882"/>
    </source>
</evidence>
<keyword evidence="10 12" id="KW-0472">Membrane</keyword>
<dbReference type="GO" id="GO:0008331">
    <property type="term" value="F:high voltage-gated calcium channel activity"/>
    <property type="evidence" value="ECO:0007669"/>
    <property type="project" value="TreeGrafter"/>
</dbReference>
<dbReference type="OrthoDB" id="431720at2759"/>
<dbReference type="GO" id="GO:0005891">
    <property type="term" value="C:voltage-gated calcium channel complex"/>
    <property type="evidence" value="ECO:0007669"/>
    <property type="project" value="TreeGrafter"/>
</dbReference>
<keyword evidence="15" id="KW-1185">Reference proteome</keyword>
<evidence type="ECO:0000256" key="11">
    <source>
        <dbReference type="ARBA" id="ARBA00023303"/>
    </source>
</evidence>
<comment type="subcellular location">
    <subcellularLocation>
        <location evidence="1">Membrane</location>
        <topology evidence="1">Multi-pass membrane protein</topology>
    </subcellularLocation>
</comment>
<name>A0A3P6TQ63_9BILA</name>
<proteinExistence type="predicted"/>
<evidence type="ECO:0000313" key="14">
    <source>
        <dbReference type="EMBL" id="VDK66451.1"/>
    </source>
</evidence>
<dbReference type="PANTHER" id="PTHR45628:SF1">
    <property type="entry name" value="VOLTAGE-DEPENDENT CALCIUM CHANNEL TYPE D SUBUNIT ALPHA-1"/>
    <property type="match status" value="1"/>
</dbReference>
<evidence type="ECO:0000259" key="13">
    <source>
        <dbReference type="Pfam" id="PF00520"/>
    </source>
</evidence>
<dbReference type="SUPFAM" id="SSF81324">
    <property type="entry name" value="Voltage-gated potassium channels"/>
    <property type="match status" value="1"/>
</dbReference>
<dbReference type="InterPro" id="IPR027359">
    <property type="entry name" value="Volt_channel_dom_sf"/>
</dbReference>
<feature type="domain" description="Ion transport" evidence="13">
    <location>
        <begin position="35"/>
        <end position="105"/>
    </location>
</feature>
<gene>
    <name evidence="14" type="ORF">GPUH_LOCUS8933</name>
</gene>
<dbReference type="PANTHER" id="PTHR45628">
    <property type="entry name" value="VOLTAGE-DEPENDENT CALCIUM CHANNEL TYPE A SUBUNIT ALPHA-1"/>
    <property type="match status" value="1"/>
</dbReference>
<keyword evidence="9" id="KW-0406">Ion transport</keyword>
<dbReference type="InterPro" id="IPR005821">
    <property type="entry name" value="Ion_trans_dom"/>
</dbReference>
<evidence type="ECO:0000256" key="3">
    <source>
        <dbReference type="ARBA" id="ARBA00022568"/>
    </source>
</evidence>
<protein>
    <recommendedName>
        <fullName evidence="13">Ion transport domain-containing protein</fullName>
    </recommendedName>
</protein>
<evidence type="ECO:0000256" key="8">
    <source>
        <dbReference type="ARBA" id="ARBA00022989"/>
    </source>
</evidence>
<keyword evidence="6" id="KW-0106">Calcium</keyword>
<feature type="transmembrane region" description="Helical" evidence="12">
    <location>
        <begin position="69"/>
        <end position="88"/>
    </location>
</feature>
<dbReference type="AlphaFoldDB" id="A0A3P6TQ63"/>
<dbReference type="InterPro" id="IPR050599">
    <property type="entry name" value="VDCC_alpha-1_subunit"/>
</dbReference>
<evidence type="ECO:0000256" key="9">
    <source>
        <dbReference type="ARBA" id="ARBA00023065"/>
    </source>
</evidence>
<evidence type="ECO:0000256" key="1">
    <source>
        <dbReference type="ARBA" id="ARBA00004141"/>
    </source>
</evidence>
<dbReference type="Gene3D" id="1.20.120.350">
    <property type="entry name" value="Voltage-gated potassium channels. Chain C"/>
    <property type="match status" value="1"/>
</dbReference>
<keyword evidence="3" id="KW-0109">Calcium transport</keyword>
<feature type="transmembrane region" description="Helical" evidence="12">
    <location>
        <begin position="28"/>
        <end position="49"/>
    </location>
</feature>
<evidence type="ECO:0000256" key="12">
    <source>
        <dbReference type="SAM" id="Phobius"/>
    </source>
</evidence>
<keyword evidence="11" id="KW-0407">Ion channel</keyword>
<evidence type="ECO:0000256" key="2">
    <source>
        <dbReference type="ARBA" id="ARBA00022448"/>
    </source>
</evidence>
<reference evidence="14 15" key="1">
    <citation type="submission" date="2018-11" db="EMBL/GenBank/DDBJ databases">
        <authorList>
            <consortium name="Pathogen Informatics"/>
        </authorList>
    </citation>
    <scope>NUCLEOTIDE SEQUENCE [LARGE SCALE GENOMIC DNA]</scope>
</reference>
<evidence type="ECO:0000256" key="10">
    <source>
        <dbReference type="ARBA" id="ARBA00023136"/>
    </source>
</evidence>
<sequence>MQRKCIEFALKAKPHRRYIPRNRFQYRVWWFVTSQFFEYVIFIIILLNTTTLAMKHYPPDPGMDHVLDVLNLIFTGVFALEAVFKIIALNPKNYFGDRQVIFLFF</sequence>
<organism evidence="14 15">
    <name type="scientific">Gongylonema pulchrum</name>
    <dbReference type="NCBI Taxonomy" id="637853"/>
    <lineage>
        <taxon>Eukaryota</taxon>
        <taxon>Metazoa</taxon>
        <taxon>Ecdysozoa</taxon>
        <taxon>Nematoda</taxon>
        <taxon>Chromadorea</taxon>
        <taxon>Rhabditida</taxon>
        <taxon>Spirurina</taxon>
        <taxon>Spiruromorpha</taxon>
        <taxon>Spiruroidea</taxon>
        <taxon>Gongylonematidae</taxon>
        <taxon>Gongylonema</taxon>
    </lineage>
</organism>
<evidence type="ECO:0000256" key="6">
    <source>
        <dbReference type="ARBA" id="ARBA00022837"/>
    </source>
</evidence>
<keyword evidence="8 12" id="KW-1133">Transmembrane helix</keyword>
<dbReference type="GO" id="GO:0098703">
    <property type="term" value="P:calcium ion import across plasma membrane"/>
    <property type="evidence" value="ECO:0007669"/>
    <property type="project" value="TreeGrafter"/>
</dbReference>
<evidence type="ECO:0000256" key="5">
    <source>
        <dbReference type="ARBA" id="ARBA00022692"/>
    </source>
</evidence>
<keyword evidence="5 12" id="KW-0812">Transmembrane</keyword>
<keyword evidence="7" id="KW-0851">Voltage-gated channel</keyword>
<keyword evidence="4" id="KW-0107">Calcium channel</keyword>
<keyword evidence="2" id="KW-0813">Transport</keyword>
<dbReference type="Proteomes" id="UP000271098">
    <property type="component" value="Unassembled WGS sequence"/>
</dbReference>
<dbReference type="EMBL" id="UYRT01027541">
    <property type="protein sequence ID" value="VDK66451.1"/>
    <property type="molecule type" value="Genomic_DNA"/>
</dbReference>